<dbReference type="SUPFAM" id="SSF46689">
    <property type="entry name" value="Homeodomain-like"/>
    <property type="match status" value="1"/>
</dbReference>
<feature type="domain" description="Myb-like" evidence="5">
    <location>
        <begin position="87"/>
        <end position="138"/>
    </location>
</feature>
<evidence type="ECO:0000313" key="7">
    <source>
        <dbReference type="EMBL" id="KAF0724334.1"/>
    </source>
</evidence>
<feature type="compositionally biased region" description="Acidic residues" evidence="4">
    <location>
        <begin position="72"/>
        <end position="81"/>
    </location>
</feature>
<evidence type="ECO:0000256" key="1">
    <source>
        <dbReference type="ARBA" id="ARBA00023015"/>
    </source>
</evidence>
<accession>A0A6G0WAZ9</accession>
<evidence type="ECO:0000259" key="6">
    <source>
        <dbReference type="PROSITE" id="PS51294"/>
    </source>
</evidence>
<dbReference type="PROSITE" id="PS51294">
    <property type="entry name" value="HTH_MYB"/>
    <property type="match status" value="1"/>
</dbReference>
<comment type="caution">
    <text evidence="7">The sequence shown here is derived from an EMBL/GenBank/DDBJ whole genome shotgun (WGS) entry which is preliminary data.</text>
</comment>
<evidence type="ECO:0000259" key="5">
    <source>
        <dbReference type="PROSITE" id="PS50090"/>
    </source>
</evidence>
<dbReference type="NCBIfam" id="TIGR01557">
    <property type="entry name" value="myb_SHAQKYF"/>
    <property type="match status" value="1"/>
</dbReference>
<dbReference type="Gene3D" id="1.10.10.60">
    <property type="entry name" value="Homeodomain-like"/>
    <property type="match status" value="1"/>
</dbReference>
<dbReference type="VEuPathDB" id="FungiDB:AeMF1_021470"/>
<dbReference type="SMART" id="SM00717">
    <property type="entry name" value="SANT"/>
    <property type="match status" value="1"/>
</dbReference>
<dbReference type="InterPro" id="IPR001005">
    <property type="entry name" value="SANT/Myb"/>
</dbReference>
<name>A0A6G0WAZ9_9STRA</name>
<dbReference type="AlphaFoldDB" id="A0A6G0WAZ9"/>
<keyword evidence="2" id="KW-0804">Transcription</keyword>
<dbReference type="PANTHER" id="PTHR12802">
    <property type="entry name" value="SWI/SNF COMPLEX-RELATED"/>
    <property type="match status" value="1"/>
</dbReference>
<dbReference type="PROSITE" id="PS50090">
    <property type="entry name" value="MYB_LIKE"/>
    <property type="match status" value="1"/>
</dbReference>
<dbReference type="Proteomes" id="UP000481153">
    <property type="component" value="Unassembled WGS sequence"/>
</dbReference>
<dbReference type="InterPro" id="IPR006447">
    <property type="entry name" value="Myb_dom_plants"/>
</dbReference>
<dbReference type="Pfam" id="PF00249">
    <property type="entry name" value="Myb_DNA-binding"/>
    <property type="match status" value="1"/>
</dbReference>
<feature type="region of interest" description="Disordered" evidence="4">
    <location>
        <begin position="35"/>
        <end position="54"/>
    </location>
</feature>
<gene>
    <name evidence="7" type="ORF">Ae201684_016996</name>
</gene>
<organism evidence="7 8">
    <name type="scientific">Aphanomyces euteiches</name>
    <dbReference type="NCBI Taxonomy" id="100861"/>
    <lineage>
        <taxon>Eukaryota</taxon>
        <taxon>Sar</taxon>
        <taxon>Stramenopiles</taxon>
        <taxon>Oomycota</taxon>
        <taxon>Saprolegniomycetes</taxon>
        <taxon>Saprolegniales</taxon>
        <taxon>Verrucalvaceae</taxon>
        <taxon>Aphanomyces</taxon>
    </lineage>
</organism>
<dbReference type="InterPro" id="IPR009057">
    <property type="entry name" value="Homeodomain-like_sf"/>
</dbReference>
<feature type="region of interest" description="Disordered" evidence="4">
    <location>
        <begin position="65"/>
        <end position="92"/>
    </location>
</feature>
<evidence type="ECO:0000256" key="4">
    <source>
        <dbReference type="SAM" id="MobiDB-lite"/>
    </source>
</evidence>
<dbReference type="CDD" id="cd00167">
    <property type="entry name" value="SANT"/>
    <property type="match status" value="1"/>
</dbReference>
<evidence type="ECO:0000313" key="8">
    <source>
        <dbReference type="Proteomes" id="UP000481153"/>
    </source>
</evidence>
<evidence type="ECO:0000256" key="2">
    <source>
        <dbReference type="ARBA" id="ARBA00023163"/>
    </source>
</evidence>
<dbReference type="EMBL" id="VJMJ01000273">
    <property type="protein sequence ID" value="KAF0724334.1"/>
    <property type="molecule type" value="Genomic_DNA"/>
</dbReference>
<feature type="domain" description="HTH myb-type" evidence="6">
    <location>
        <begin position="91"/>
        <end position="142"/>
    </location>
</feature>
<keyword evidence="3" id="KW-0539">Nucleus</keyword>
<sequence>MAYSITPRRAHMTTDELKITAPSLLAFAKFKEREAMNSPTSPGMSKSAAATSMAARKDMTDAATAFRTNNQFDDEDNDTSDSDTPRDCKANTGRWTDAEHKLFLKGLECFPYRAWKKIATLIKTRSVVQIRTHAQKYYQKLAKEEAKGKDRNNADFMMTNAASSYAQHSPDMETRQKSANNTNVKKRKFSFDEGHYTRLPKRKETMLVNEPKSMDMMRPNPLADKARLHENLSKRRPVVAFDVPMIVEYPDDKQLDEYDDSLSRMTPVLDDDMLQLTDEDWFSSNSETKLDDDLLPEEMVSPSSSPRKKNAFMSVYHCDTSFDFEPEADPYSILFDDHVASTNTDEFILDPQTFLTCYFNKDSS</sequence>
<keyword evidence="8" id="KW-1185">Reference proteome</keyword>
<dbReference type="GO" id="GO:0003677">
    <property type="term" value="F:DNA binding"/>
    <property type="evidence" value="ECO:0007669"/>
    <property type="project" value="InterPro"/>
</dbReference>
<evidence type="ECO:0000256" key="3">
    <source>
        <dbReference type="ARBA" id="ARBA00023242"/>
    </source>
</evidence>
<keyword evidence="1" id="KW-0805">Transcription regulation</keyword>
<reference evidence="7 8" key="1">
    <citation type="submission" date="2019-07" db="EMBL/GenBank/DDBJ databases">
        <title>Genomics analysis of Aphanomyces spp. identifies a new class of oomycete effector associated with host adaptation.</title>
        <authorList>
            <person name="Gaulin E."/>
        </authorList>
    </citation>
    <scope>NUCLEOTIDE SEQUENCE [LARGE SCALE GENOMIC DNA]</scope>
    <source>
        <strain evidence="7 8">ATCC 201684</strain>
    </source>
</reference>
<feature type="compositionally biased region" description="Low complexity" evidence="4">
    <location>
        <begin position="44"/>
        <end position="54"/>
    </location>
</feature>
<proteinExistence type="predicted"/>
<dbReference type="PANTHER" id="PTHR12802:SF155">
    <property type="entry name" value="DEUBIQUITINASE MYSM1"/>
    <property type="match status" value="1"/>
</dbReference>
<dbReference type="InterPro" id="IPR017930">
    <property type="entry name" value="Myb_dom"/>
</dbReference>
<protein>
    <submittedName>
        <fullName evidence="7">Uncharacterized protein</fullName>
    </submittedName>
</protein>